<evidence type="ECO:0000313" key="1">
    <source>
        <dbReference type="EMBL" id="MBB5291447.1"/>
    </source>
</evidence>
<dbReference type="Proteomes" id="UP000566663">
    <property type="component" value="Unassembled WGS sequence"/>
</dbReference>
<reference evidence="1 2" key="1">
    <citation type="submission" date="2020-08" db="EMBL/GenBank/DDBJ databases">
        <title>Genomic Encyclopedia of Type Strains, Phase IV (KMG-IV): sequencing the most valuable type-strain genomes for metagenomic binning, comparative biology and taxonomic classification.</title>
        <authorList>
            <person name="Goeker M."/>
        </authorList>
    </citation>
    <scope>NUCLEOTIDE SEQUENCE [LARGE SCALE GENOMIC DNA]</scope>
    <source>
        <strain evidence="1 2">DSM 25335</strain>
    </source>
</reference>
<evidence type="ECO:0000313" key="2">
    <source>
        <dbReference type="Proteomes" id="UP000566663"/>
    </source>
</evidence>
<name>A0A7W8MGR4_9CAUL</name>
<dbReference type="AlphaFoldDB" id="A0A7W8MGR4"/>
<sequence length="133" mass="14256">MAEPTPTRSAEQREVDPLATEISGGHFALFDLYRANIQNGGGAILEGRTFSDCFIEGPAVMLVLEGTHFEGVNFGPTGGDLRNILFRPMSGQRAIGAVPVRNCTFRNCQFHTLGITGSDDLLQMLVDQVASAG</sequence>
<dbReference type="RefSeq" id="WP_183252912.1">
    <property type="nucleotide sequence ID" value="NZ_BAAAFF010000006.1"/>
</dbReference>
<comment type="caution">
    <text evidence="1">The sequence shown here is derived from an EMBL/GenBank/DDBJ whole genome shotgun (WGS) entry which is preliminary data.</text>
</comment>
<dbReference type="EMBL" id="JACHFZ010000002">
    <property type="protein sequence ID" value="MBB5291447.1"/>
    <property type="molecule type" value="Genomic_DNA"/>
</dbReference>
<gene>
    <name evidence="1" type="ORF">HNQ67_000961</name>
</gene>
<accession>A0A7W8MGR4</accession>
<protein>
    <submittedName>
        <fullName evidence="1">Uncharacterized protein</fullName>
    </submittedName>
</protein>
<organism evidence="1 2">
    <name type="scientific">Brevundimonas basaltis</name>
    <dbReference type="NCBI Taxonomy" id="472166"/>
    <lineage>
        <taxon>Bacteria</taxon>
        <taxon>Pseudomonadati</taxon>
        <taxon>Pseudomonadota</taxon>
        <taxon>Alphaproteobacteria</taxon>
        <taxon>Caulobacterales</taxon>
        <taxon>Caulobacteraceae</taxon>
        <taxon>Brevundimonas</taxon>
    </lineage>
</organism>
<proteinExistence type="predicted"/>
<keyword evidence="2" id="KW-1185">Reference proteome</keyword>